<organism evidence="1 2">
    <name type="scientific">Rothia nasimurium</name>
    <dbReference type="NCBI Taxonomy" id="85336"/>
    <lineage>
        <taxon>Bacteria</taxon>
        <taxon>Bacillati</taxon>
        <taxon>Actinomycetota</taxon>
        <taxon>Actinomycetes</taxon>
        <taxon>Micrococcales</taxon>
        <taxon>Micrococcaceae</taxon>
        <taxon>Rothia</taxon>
    </lineage>
</organism>
<proteinExistence type="predicted"/>
<evidence type="ECO:0008006" key="3">
    <source>
        <dbReference type="Google" id="ProtNLM"/>
    </source>
</evidence>
<gene>
    <name evidence="1" type="ORF">E4U03_10970</name>
</gene>
<dbReference type="EMBL" id="SPQC01000051">
    <property type="protein sequence ID" value="TFU20642.1"/>
    <property type="molecule type" value="Genomic_DNA"/>
</dbReference>
<evidence type="ECO:0000313" key="1">
    <source>
        <dbReference type="EMBL" id="TFU20642.1"/>
    </source>
</evidence>
<reference evidence="1 2" key="1">
    <citation type="submission" date="2019-03" db="EMBL/GenBank/DDBJ databases">
        <title>Diversity of the mouse oral microbiome.</title>
        <authorList>
            <person name="Joseph S."/>
            <person name="Aduse-Opoku J."/>
            <person name="Curtis M."/>
            <person name="Wade W."/>
            <person name="Hashim A."/>
        </authorList>
    </citation>
    <scope>NUCLEOTIDE SEQUENCE [LARGE SCALE GENOMIC DNA]</scope>
    <source>
        <strain evidence="2">irhom_31</strain>
    </source>
</reference>
<protein>
    <recommendedName>
        <fullName evidence="3">HK97 gp10 family phage protein</fullName>
    </recommendedName>
</protein>
<dbReference type="AlphaFoldDB" id="A0A4Y9F0R3"/>
<dbReference type="Proteomes" id="UP000297951">
    <property type="component" value="Unassembled WGS sequence"/>
</dbReference>
<dbReference type="OrthoDB" id="3237109at2"/>
<name>A0A4Y9F0R3_9MICC</name>
<comment type="caution">
    <text evidence="1">The sequence shown here is derived from an EMBL/GenBank/DDBJ whole genome shotgun (WGS) entry which is preliminary data.</text>
</comment>
<sequence>MASKRGSLFIEVENGVLLRRAIRQAGIDLKELSAINKRAAAIVAARAKQIAPVGDDKGGHIRVTIRPGATQRAGIVRVGNKSKPYAGVVHFGDRKRNITKVRPWVIIAAEDTEPQWLNQYYKEITEIIERIG</sequence>
<accession>A0A4Y9F0R3</accession>
<dbReference type="RefSeq" id="WP_135013775.1">
    <property type="nucleotide sequence ID" value="NZ_JADGLK010000051.1"/>
</dbReference>
<evidence type="ECO:0000313" key="2">
    <source>
        <dbReference type="Proteomes" id="UP000297951"/>
    </source>
</evidence>